<evidence type="ECO:0000313" key="8">
    <source>
        <dbReference type="Proteomes" id="UP000024635"/>
    </source>
</evidence>
<name>A0A016TVD4_9BILA</name>
<dbReference type="Gene3D" id="3.30.160.60">
    <property type="entry name" value="Classic Zinc Finger"/>
    <property type="match status" value="1"/>
</dbReference>
<evidence type="ECO:0000256" key="3">
    <source>
        <dbReference type="ARBA" id="ARBA00022833"/>
    </source>
</evidence>
<dbReference type="AlphaFoldDB" id="A0A016TVD4"/>
<feature type="compositionally biased region" description="Basic residues" evidence="5">
    <location>
        <begin position="172"/>
        <end position="186"/>
    </location>
</feature>
<feature type="compositionally biased region" description="Basic and acidic residues" evidence="5">
    <location>
        <begin position="237"/>
        <end position="246"/>
    </location>
</feature>
<dbReference type="SMART" id="SM00355">
    <property type="entry name" value="ZnF_C2H2"/>
    <property type="match status" value="3"/>
</dbReference>
<feature type="compositionally biased region" description="Basic and acidic residues" evidence="5">
    <location>
        <begin position="101"/>
        <end position="110"/>
    </location>
</feature>
<evidence type="ECO:0000313" key="7">
    <source>
        <dbReference type="EMBL" id="EYC06770.1"/>
    </source>
</evidence>
<dbReference type="PANTHER" id="PTHR23235">
    <property type="entry name" value="KRUEPPEL-LIKE TRANSCRIPTION FACTOR"/>
    <property type="match status" value="1"/>
</dbReference>
<dbReference type="InterPro" id="IPR013087">
    <property type="entry name" value="Znf_C2H2_type"/>
</dbReference>
<gene>
    <name evidence="7" type="primary">Acey_s0074.g884</name>
    <name evidence="7" type="ORF">Y032_0074g884</name>
</gene>
<dbReference type="PROSITE" id="PS00028">
    <property type="entry name" value="ZINC_FINGER_C2H2_1"/>
    <property type="match status" value="1"/>
</dbReference>
<accession>A0A016TVD4</accession>
<dbReference type="InterPro" id="IPR036236">
    <property type="entry name" value="Znf_C2H2_sf"/>
</dbReference>
<feature type="compositionally biased region" description="Basic and acidic residues" evidence="5">
    <location>
        <begin position="326"/>
        <end position="338"/>
    </location>
</feature>
<sequence>MMVHQQKIHACPYKGCNHPGYKCTKALAAHIRSVHTMDRPFKCLFCEKTFVRKNDLKVHETTHSTQCEYTCRKCNGSFRRSIYLQKHEKRCIGGQGRRKSAKFDSHKDNSSDNYEQSSTADPEWEDAIRDFTEESQTVVKEEPFDSEEIEQMKVVKEENSECVVQKTDPHEKSKKKPRRATPKRISVRKEDDCSATKEVSRIIKEEPLEDGELCESFSKESLKSAGRSDGGAIDEIFDSRRDESPHSKKRNGRKLLKLPRRSAMKSDKERGEQNVKTESKVEGKRNISEKEFTKRCVNAKGLADVVIKTEPLEEGEIPGSPSKQKPIKEEKQASTKKVIKEEVEEDRVPRRRIRYEPREEAVVPKKRPRPVINFSVLYQKHAPDMIKRKCKS</sequence>
<organism evidence="7 8">
    <name type="scientific">Ancylostoma ceylanicum</name>
    <dbReference type="NCBI Taxonomy" id="53326"/>
    <lineage>
        <taxon>Eukaryota</taxon>
        <taxon>Metazoa</taxon>
        <taxon>Ecdysozoa</taxon>
        <taxon>Nematoda</taxon>
        <taxon>Chromadorea</taxon>
        <taxon>Rhabditida</taxon>
        <taxon>Rhabditina</taxon>
        <taxon>Rhabditomorpha</taxon>
        <taxon>Strongyloidea</taxon>
        <taxon>Ancylostomatidae</taxon>
        <taxon>Ancylostomatinae</taxon>
        <taxon>Ancylostoma</taxon>
    </lineage>
</organism>
<dbReference type="PROSITE" id="PS50157">
    <property type="entry name" value="ZINC_FINGER_C2H2_2"/>
    <property type="match status" value="2"/>
</dbReference>
<feature type="compositionally biased region" description="Basic residues" evidence="5">
    <location>
        <begin position="247"/>
        <end position="263"/>
    </location>
</feature>
<feature type="compositionally biased region" description="Basic and acidic residues" evidence="5">
    <location>
        <begin position="187"/>
        <end position="199"/>
    </location>
</feature>
<evidence type="ECO:0000256" key="5">
    <source>
        <dbReference type="SAM" id="MobiDB-lite"/>
    </source>
</evidence>
<feature type="domain" description="C2H2-type" evidence="6">
    <location>
        <begin position="69"/>
        <end position="99"/>
    </location>
</feature>
<dbReference type="EMBL" id="JARK01001410">
    <property type="protein sequence ID" value="EYC06770.1"/>
    <property type="molecule type" value="Genomic_DNA"/>
</dbReference>
<dbReference type="OrthoDB" id="8114442at2759"/>
<feature type="region of interest" description="Disordered" evidence="5">
    <location>
        <begin position="312"/>
        <end position="338"/>
    </location>
</feature>
<keyword evidence="2 4" id="KW-0863">Zinc-finger</keyword>
<dbReference type="GO" id="GO:0000978">
    <property type="term" value="F:RNA polymerase II cis-regulatory region sequence-specific DNA binding"/>
    <property type="evidence" value="ECO:0007669"/>
    <property type="project" value="TreeGrafter"/>
</dbReference>
<dbReference type="GO" id="GO:0008270">
    <property type="term" value="F:zinc ion binding"/>
    <property type="evidence" value="ECO:0007669"/>
    <property type="project" value="UniProtKB-KW"/>
</dbReference>
<dbReference type="SUPFAM" id="SSF57667">
    <property type="entry name" value="beta-beta-alpha zinc fingers"/>
    <property type="match status" value="1"/>
</dbReference>
<comment type="caution">
    <text evidence="7">The sequence shown here is derived from an EMBL/GenBank/DDBJ whole genome shotgun (WGS) entry which is preliminary data.</text>
</comment>
<feature type="domain" description="C2H2-type" evidence="6">
    <location>
        <begin position="41"/>
        <end position="68"/>
    </location>
</feature>
<evidence type="ECO:0000256" key="2">
    <source>
        <dbReference type="ARBA" id="ARBA00022771"/>
    </source>
</evidence>
<keyword evidence="1" id="KW-0479">Metal-binding</keyword>
<dbReference type="STRING" id="53326.A0A016TVD4"/>
<protein>
    <recommendedName>
        <fullName evidence="6">C2H2-type domain-containing protein</fullName>
    </recommendedName>
</protein>
<reference evidence="8" key="1">
    <citation type="journal article" date="2015" name="Nat. Genet.">
        <title>The genome and transcriptome of the zoonotic hookworm Ancylostoma ceylanicum identify infection-specific gene families.</title>
        <authorList>
            <person name="Schwarz E.M."/>
            <person name="Hu Y."/>
            <person name="Antoshechkin I."/>
            <person name="Miller M.M."/>
            <person name="Sternberg P.W."/>
            <person name="Aroian R.V."/>
        </authorList>
    </citation>
    <scope>NUCLEOTIDE SEQUENCE</scope>
    <source>
        <strain evidence="8">HY135</strain>
    </source>
</reference>
<feature type="region of interest" description="Disordered" evidence="5">
    <location>
        <begin position="95"/>
        <end position="123"/>
    </location>
</feature>
<dbReference type="GO" id="GO:0000981">
    <property type="term" value="F:DNA-binding transcription factor activity, RNA polymerase II-specific"/>
    <property type="evidence" value="ECO:0007669"/>
    <property type="project" value="TreeGrafter"/>
</dbReference>
<evidence type="ECO:0000259" key="6">
    <source>
        <dbReference type="PROSITE" id="PS50157"/>
    </source>
</evidence>
<proteinExistence type="predicted"/>
<feature type="compositionally biased region" description="Polar residues" evidence="5">
    <location>
        <begin position="111"/>
        <end position="120"/>
    </location>
</feature>
<keyword evidence="8" id="KW-1185">Reference proteome</keyword>
<feature type="compositionally biased region" description="Basic and acidic residues" evidence="5">
    <location>
        <begin position="264"/>
        <end position="286"/>
    </location>
</feature>
<evidence type="ECO:0000256" key="1">
    <source>
        <dbReference type="ARBA" id="ARBA00022723"/>
    </source>
</evidence>
<dbReference type="Proteomes" id="UP000024635">
    <property type="component" value="Unassembled WGS sequence"/>
</dbReference>
<evidence type="ECO:0000256" key="4">
    <source>
        <dbReference type="PROSITE-ProRule" id="PRU00042"/>
    </source>
</evidence>
<feature type="region of interest" description="Disordered" evidence="5">
    <location>
        <begin position="220"/>
        <end position="286"/>
    </location>
</feature>
<feature type="region of interest" description="Disordered" evidence="5">
    <location>
        <begin position="155"/>
        <end position="199"/>
    </location>
</feature>
<dbReference type="FunFam" id="3.30.160.60:FF:000065">
    <property type="entry name" value="B-cell CLL/lymphoma 6, member B"/>
    <property type="match status" value="1"/>
</dbReference>
<dbReference type="PANTHER" id="PTHR23235:SF120">
    <property type="entry name" value="KRUPPEL-LIKE FACTOR 15"/>
    <property type="match status" value="1"/>
</dbReference>
<keyword evidence="3" id="KW-0862">Zinc</keyword>